<keyword evidence="2" id="KW-1185">Reference proteome</keyword>
<protein>
    <submittedName>
        <fullName evidence="1">Uncharacterized protein</fullName>
    </submittedName>
</protein>
<gene>
    <name evidence="1" type="ORF">FHS81_001575</name>
</gene>
<name>A0A7W6EGJ4_9HYPH</name>
<evidence type="ECO:0000313" key="2">
    <source>
        <dbReference type="Proteomes" id="UP000537592"/>
    </source>
</evidence>
<accession>A0A7W6EGJ4</accession>
<reference evidence="1 2" key="1">
    <citation type="submission" date="2020-08" db="EMBL/GenBank/DDBJ databases">
        <title>Genomic Encyclopedia of Type Strains, Phase IV (KMG-IV): sequencing the most valuable type-strain genomes for metagenomic binning, comparative biology and taxonomic classification.</title>
        <authorList>
            <person name="Goeker M."/>
        </authorList>
    </citation>
    <scope>NUCLEOTIDE SEQUENCE [LARGE SCALE GENOMIC DNA]</scope>
    <source>
        <strain evidence="1 2">DSM 28760</strain>
    </source>
</reference>
<sequence length="87" mass="10247">MIGGIYVPSRLASRLAARRDKIEKQKDAAGIHAAWRQTYIMPEKEARSRAREWMERRRRSAYVTEMENWRDLGDGRIECTVRRVPAD</sequence>
<evidence type="ECO:0000313" key="1">
    <source>
        <dbReference type="EMBL" id="MBB3809493.1"/>
    </source>
</evidence>
<organism evidence="1 2">
    <name type="scientific">Pseudochelatococcus contaminans</name>
    <dbReference type="NCBI Taxonomy" id="1538103"/>
    <lineage>
        <taxon>Bacteria</taxon>
        <taxon>Pseudomonadati</taxon>
        <taxon>Pseudomonadota</taxon>
        <taxon>Alphaproteobacteria</taxon>
        <taxon>Hyphomicrobiales</taxon>
        <taxon>Chelatococcaceae</taxon>
        <taxon>Pseudochelatococcus</taxon>
    </lineage>
</organism>
<dbReference type="EMBL" id="JACICC010000003">
    <property type="protein sequence ID" value="MBB3809493.1"/>
    <property type="molecule type" value="Genomic_DNA"/>
</dbReference>
<proteinExistence type="predicted"/>
<dbReference type="AlphaFoldDB" id="A0A7W6EGJ4"/>
<dbReference type="Proteomes" id="UP000537592">
    <property type="component" value="Unassembled WGS sequence"/>
</dbReference>
<comment type="caution">
    <text evidence="1">The sequence shown here is derived from an EMBL/GenBank/DDBJ whole genome shotgun (WGS) entry which is preliminary data.</text>
</comment>